<sequence length="123" mass="13037">MASWRWSAWVAAEEEEIPRAEARAWVSSEGPLFLGVASGGLGLLLTWSPWLAAIAEDGGVEDGTGTGWGPGKRDEIMPRGYVWSRIGWQLVTAGSEEGCSPPVLTVTGRVAVEERAEGAEVPG</sequence>
<keyword evidence="2" id="KW-1185">Reference proteome</keyword>
<evidence type="ECO:0000313" key="1">
    <source>
        <dbReference type="EMBL" id="KAK5629404.1"/>
    </source>
</evidence>
<protein>
    <submittedName>
        <fullName evidence="1">Uncharacterized protein</fullName>
    </submittedName>
</protein>
<dbReference type="AlphaFoldDB" id="A0AAN7UXF7"/>
<dbReference type="Proteomes" id="UP001305414">
    <property type="component" value="Unassembled WGS sequence"/>
</dbReference>
<organism evidence="1 2">
    <name type="scientific">Xylaria bambusicola</name>
    <dbReference type="NCBI Taxonomy" id="326684"/>
    <lineage>
        <taxon>Eukaryota</taxon>
        <taxon>Fungi</taxon>
        <taxon>Dikarya</taxon>
        <taxon>Ascomycota</taxon>
        <taxon>Pezizomycotina</taxon>
        <taxon>Sordariomycetes</taxon>
        <taxon>Xylariomycetidae</taxon>
        <taxon>Xylariales</taxon>
        <taxon>Xylariaceae</taxon>
        <taxon>Xylaria</taxon>
    </lineage>
</organism>
<dbReference type="EMBL" id="JAWHQM010000011">
    <property type="protein sequence ID" value="KAK5629404.1"/>
    <property type="molecule type" value="Genomic_DNA"/>
</dbReference>
<comment type="caution">
    <text evidence="1">The sequence shown here is derived from an EMBL/GenBank/DDBJ whole genome shotgun (WGS) entry which is preliminary data.</text>
</comment>
<proteinExistence type="predicted"/>
<accession>A0AAN7UXF7</accession>
<gene>
    <name evidence="1" type="ORF">RRF57_005119</name>
</gene>
<reference evidence="1 2" key="1">
    <citation type="submission" date="2023-10" db="EMBL/GenBank/DDBJ databases">
        <title>Draft genome sequence of Xylaria bambusicola isolate GMP-LS, the root and basal stem rot pathogen of sugarcane in Indonesia.</title>
        <authorList>
            <person name="Selvaraj P."/>
            <person name="Muralishankar V."/>
            <person name="Muruganantham S."/>
            <person name="Sp S."/>
            <person name="Haryani S."/>
            <person name="Lau K.J.X."/>
            <person name="Naqvi N.I."/>
        </authorList>
    </citation>
    <scope>NUCLEOTIDE SEQUENCE [LARGE SCALE GENOMIC DNA]</scope>
    <source>
        <strain evidence="1">GMP-LS</strain>
    </source>
</reference>
<evidence type="ECO:0000313" key="2">
    <source>
        <dbReference type="Proteomes" id="UP001305414"/>
    </source>
</evidence>
<name>A0AAN7UXF7_9PEZI</name>